<feature type="domain" description="GIY-YIG" evidence="2">
    <location>
        <begin position="4"/>
        <end position="79"/>
    </location>
</feature>
<dbReference type="SMART" id="SM00465">
    <property type="entry name" value="GIYc"/>
    <property type="match status" value="1"/>
</dbReference>
<proteinExistence type="inferred from homology"/>
<dbReference type="PANTHER" id="PTHR34477">
    <property type="entry name" value="UPF0213 PROTEIN YHBQ"/>
    <property type="match status" value="1"/>
</dbReference>
<dbReference type="InterPro" id="IPR035901">
    <property type="entry name" value="GIY-YIG_endonuc_sf"/>
</dbReference>
<dbReference type="PANTHER" id="PTHR34477:SF1">
    <property type="entry name" value="UPF0213 PROTEIN YHBQ"/>
    <property type="match status" value="1"/>
</dbReference>
<accession>A0A1F5Q9K6</accession>
<gene>
    <name evidence="3" type="ORF">A3J05_04755</name>
</gene>
<dbReference type="PROSITE" id="PS50164">
    <property type="entry name" value="GIY_YIG"/>
    <property type="match status" value="1"/>
</dbReference>
<comment type="similarity">
    <text evidence="1">Belongs to the UPF0213 family.</text>
</comment>
<dbReference type="Pfam" id="PF01541">
    <property type="entry name" value="GIY-YIG"/>
    <property type="match status" value="1"/>
</dbReference>
<organism evidence="3 4">
    <name type="scientific">Candidatus Doudnabacteria bacterium RIFCSPLOWO2_02_FULL_48_13</name>
    <dbReference type="NCBI Taxonomy" id="1817845"/>
    <lineage>
        <taxon>Bacteria</taxon>
        <taxon>Candidatus Doudnaibacteriota</taxon>
    </lineage>
</organism>
<dbReference type="SUPFAM" id="SSF82771">
    <property type="entry name" value="GIY-YIG endonuclease"/>
    <property type="match status" value="1"/>
</dbReference>
<dbReference type="Gene3D" id="3.40.1440.10">
    <property type="entry name" value="GIY-YIG endonuclease"/>
    <property type="match status" value="1"/>
</dbReference>
<dbReference type="EMBL" id="MFFF01000032">
    <property type="protein sequence ID" value="OGE98480.1"/>
    <property type="molecule type" value="Genomic_DNA"/>
</dbReference>
<evidence type="ECO:0000256" key="1">
    <source>
        <dbReference type="ARBA" id="ARBA00007435"/>
    </source>
</evidence>
<evidence type="ECO:0000313" key="4">
    <source>
        <dbReference type="Proteomes" id="UP000177235"/>
    </source>
</evidence>
<evidence type="ECO:0000259" key="2">
    <source>
        <dbReference type="PROSITE" id="PS50164"/>
    </source>
</evidence>
<dbReference type="InterPro" id="IPR050190">
    <property type="entry name" value="UPF0213_domain"/>
</dbReference>
<sequence>METNFFYTYILLSAKDGKLYTGSTKNLRKRFKEHQDGKVFSTKSRRPLTLIYYEACTREEDARRREKVLKSFRSKMLIRNRLKSYFTG</sequence>
<reference evidence="3 4" key="1">
    <citation type="journal article" date="2016" name="Nat. Commun.">
        <title>Thousands of microbial genomes shed light on interconnected biogeochemical processes in an aquifer system.</title>
        <authorList>
            <person name="Anantharaman K."/>
            <person name="Brown C.T."/>
            <person name="Hug L.A."/>
            <person name="Sharon I."/>
            <person name="Castelle C.J."/>
            <person name="Probst A.J."/>
            <person name="Thomas B.C."/>
            <person name="Singh A."/>
            <person name="Wilkins M.J."/>
            <person name="Karaoz U."/>
            <person name="Brodie E.L."/>
            <person name="Williams K.H."/>
            <person name="Hubbard S.S."/>
            <person name="Banfield J.F."/>
        </authorList>
    </citation>
    <scope>NUCLEOTIDE SEQUENCE [LARGE SCALE GENOMIC DNA]</scope>
</reference>
<dbReference type="InterPro" id="IPR000305">
    <property type="entry name" value="GIY-YIG_endonuc"/>
</dbReference>
<dbReference type="Proteomes" id="UP000177235">
    <property type="component" value="Unassembled WGS sequence"/>
</dbReference>
<evidence type="ECO:0000313" key="3">
    <source>
        <dbReference type="EMBL" id="OGE98480.1"/>
    </source>
</evidence>
<protein>
    <submittedName>
        <fullName evidence="3">Excinuclease ABC subunit C</fullName>
    </submittedName>
</protein>
<dbReference type="AlphaFoldDB" id="A0A1F5Q9K6"/>
<name>A0A1F5Q9K6_9BACT</name>
<comment type="caution">
    <text evidence="3">The sequence shown here is derived from an EMBL/GenBank/DDBJ whole genome shotgun (WGS) entry which is preliminary data.</text>
</comment>